<proteinExistence type="predicted"/>
<accession>A0A0N7DIR5</accession>
<dbReference type="EMBL" id="KT290268">
    <property type="protein sequence ID" value="AKU62182.1"/>
    <property type="molecule type" value="Genomic_DNA"/>
</dbReference>
<dbReference type="AlphaFoldDB" id="A0A0N7DIR5"/>
<keyword evidence="1" id="KW-0614">Plasmid</keyword>
<reference evidence="1" key="1">
    <citation type="journal article" date="2015" name="Nature">
        <title>Bacteriocin production augments niche competition by enterococci in the mammalian gastrointestinal tract.</title>
        <authorList>
            <person name="Kommineni S."/>
            <person name="Bretl D.J."/>
            <person name="Lam V."/>
            <person name="Chakraborty R."/>
            <person name="Hayward M."/>
            <person name="Simpson P."/>
            <person name="Cao Y."/>
            <person name="Bousounis P."/>
            <person name="Kristich C.J."/>
            <person name="Salzman N.H."/>
        </authorList>
    </citation>
    <scope>NUCLEOTIDE SEQUENCE</scope>
    <source>
        <strain evidence="1">CK135</strain>
        <plasmid evidence="1">pPD1</plasmid>
    </source>
</reference>
<organism evidence="1">
    <name type="scientific">Enterococcus faecalis</name>
    <name type="common">Streptococcus faecalis</name>
    <dbReference type="NCBI Taxonomy" id="1351"/>
    <lineage>
        <taxon>Bacteria</taxon>
        <taxon>Bacillati</taxon>
        <taxon>Bacillota</taxon>
        <taxon>Bacilli</taxon>
        <taxon>Lactobacillales</taxon>
        <taxon>Enterococcaceae</taxon>
        <taxon>Enterococcus</taxon>
    </lineage>
</organism>
<dbReference type="RefSeq" id="WP_229236142.1">
    <property type="nucleotide sequence ID" value="NZ_CP041878.1"/>
</dbReference>
<geneLocation type="plasmid" evidence="1">
    <name>pPD1</name>
</geneLocation>
<name>A0A0N7DIR5_ENTFL</name>
<sequence>MIQKYLVTGCCGLVLGVGGTVTYAQKVLLPKQAEQVQQSQEKTTQLEKELEELKKQKVGQPSKEIPIEKHSYSHQEYENLKAIGEQFRAGYYDINTDTAEKKLATLKEIVTPNLSKKLRPAWVNDYKTDFRIDQETASEQYYVKLNGVTGKAVMIGCILVTTKHGNGAPFDVKYIDRFKLEKDKNNHWKIKDFTEQVAPRDLPNNYFMPE</sequence>
<evidence type="ECO:0000313" key="1">
    <source>
        <dbReference type="EMBL" id="AKU62182.1"/>
    </source>
</evidence>
<gene>
    <name evidence="1" type="primary">ppd15</name>
</gene>
<protein>
    <submittedName>
        <fullName evidence="1">Ppd15</fullName>
    </submittedName>
</protein>